<protein>
    <submittedName>
        <fullName evidence="1">Uncharacterized protein</fullName>
    </submittedName>
</protein>
<feature type="non-terminal residue" evidence="1">
    <location>
        <position position="151"/>
    </location>
</feature>
<reference evidence="1" key="1">
    <citation type="submission" date="2023-10" db="EMBL/GenBank/DDBJ databases">
        <title>Genome assembly of Pristionchus species.</title>
        <authorList>
            <person name="Yoshida K."/>
            <person name="Sommer R.J."/>
        </authorList>
    </citation>
    <scope>NUCLEOTIDE SEQUENCE</scope>
    <source>
        <strain evidence="1">RS0144</strain>
    </source>
</reference>
<dbReference type="Proteomes" id="UP001432027">
    <property type="component" value="Unassembled WGS sequence"/>
</dbReference>
<sequence length="151" mass="17103">ILTLLPSLLVSKQFRFPQGYFNTKYLQPFEAIYLNLLAQSNMENGGITLDELAELSEARERITWEEHLATSTLHPPTVPRESSTLDIVKEESGHTENFDKRGTVLSRFPLTSIDDQSTILLWKTIPSKRSQLEPLLVHGPEGDGPLLLLQY</sequence>
<comment type="caution">
    <text evidence="1">The sequence shown here is derived from an EMBL/GenBank/DDBJ whole genome shotgun (WGS) entry which is preliminary data.</text>
</comment>
<organism evidence="1 2">
    <name type="scientific">Pristionchus entomophagus</name>
    <dbReference type="NCBI Taxonomy" id="358040"/>
    <lineage>
        <taxon>Eukaryota</taxon>
        <taxon>Metazoa</taxon>
        <taxon>Ecdysozoa</taxon>
        <taxon>Nematoda</taxon>
        <taxon>Chromadorea</taxon>
        <taxon>Rhabditida</taxon>
        <taxon>Rhabditina</taxon>
        <taxon>Diplogasteromorpha</taxon>
        <taxon>Diplogasteroidea</taxon>
        <taxon>Neodiplogasteridae</taxon>
        <taxon>Pristionchus</taxon>
    </lineage>
</organism>
<accession>A0AAV5TP42</accession>
<proteinExistence type="predicted"/>
<name>A0AAV5TP42_9BILA</name>
<dbReference type="AlphaFoldDB" id="A0AAV5TP42"/>
<feature type="non-terminal residue" evidence="1">
    <location>
        <position position="1"/>
    </location>
</feature>
<gene>
    <name evidence="1" type="ORF">PENTCL1PPCAC_18239</name>
</gene>
<evidence type="ECO:0000313" key="2">
    <source>
        <dbReference type="Proteomes" id="UP001432027"/>
    </source>
</evidence>
<evidence type="ECO:0000313" key="1">
    <source>
        <dbReference type="EMBL" id="GMS96064.1"/>
    </source>
</evidence>
<keyword evidence="2" id="KW-1185">Reference proteome</keyword>
<dbReference type="EMBL" id="BTSX01000004">
    <property type="protein sequence ID" value="GMS96064.1"/>
    <property type="molecule type" value="Genomic_DNA"/>
</dbReference>